<evidence type="ECO:0000313" key="3">
    <source>
        <dbReference type="Proteomes" id="UP000716291"/>
    </source>
</evidence>
<sequence>MGRIWGSSKPAGKGSDTSWTAKSMMTSKSEHKGCMAVVTRRAARSAKARSTTSQINRPGGCSTPPDE</sequence>
<dbReference type="Proteomes" id="UP000716291">
    <property type="component" value="Unassembled WGS sequence"/>
</dbReference>
<reference evidence="2" key="1">
    <citation type="journal article" date="2020" name="Microb. Genom.">
        <title>Genetic diversity of clinical and environmental Mucorales isolates obtained from an investigation of mucormycosis cases among solid organ transplant recipients.</title>
        <authorList>
            <person name="Nguyen M.H."/>
            <person name="Kaul D."/>
            <person name="Muto C."/>
            <person name="Cheng S.J."/>
            <person name="Richter R.A."/>
            <person name="Bruno V.M."/>
            <person name="Liu G."/>
            <person name="Beyhan S."/>
            <person name="Sundermann A.J."/>
            <person name="Mounaud S."/>
            <person name="Pasculle A.W."/>
            <person name="Nierman W.C."/>
            <person name="Driscoll E."/>
            <person name="Cumbie R."/>
            <person name="Clancy C.J."/>
            <person name="Dupont C.L."/>
        </authorList>
    </citation>
    <scope>NUCLEOTIDE SEQUENCE</scope>
    <source>
        <strain evidence="2">GL11</strain>
    </source>
</reference>
<evidence type="ECO:0000313" key="2">
    <source>
        <dbReference type="EMBL" id="KAG1270551.1"/>
    </source>
</evidence>
<accession>A0A9P6WQT7</accession>
<dbReference type="EMBL" id="JAANQT010020987">
    <property type="protein sequence ID" value="KAG1270551.1"/>
    <property type="molecule type" value="Genomic_DNA"/>
</dbReference>
<name>A0A9P6WQT7_RHIOR</name>
<evidence type="ECO:0000256" key="1">
    <source>
        <dbReference type="SAM" id="MobiDB-lite"/>
    </source>
</evidence>
<feature type="compositionally biased region" description="Polar residues" evidence="1">
    <location>
        <begin position="15"/>
        <end position="27"/>
    </location>
</feature>
<organism evidence="2 3">
    <name type="scientific">Rhizopus oryzae</name>
    <name type="common">Mucormycosis agent</name>
    <name type="synonym">Rhizopus arrhizus var. delemar</name>
    <dbReference type="NCBI Taxonomy" id="64495"/>
    <lineage>
        <taxon>Eukaryota</taxon>
        <taxon>Fungi</taxon>
        <taxon>Fungi incertae sedis</taxon>
        <taxon>Mucoromycota</taxon>
        <taxon>Mucoromycotina</taxon>
        <taxon>Mucoromycetes</taxon>
        <taxon>Mucorales</taxon>
        <taxon>Mucorineae</taxon>
        <taxon>Rhizopodaceae</taxon>
        <taxon>Rhizopus</taxon>
    </lineage>
</organism>
<keyword evidence="3" id="KW-1185">Reference proteome</keyword>
<proteinExistence type="predicted"/>
<gene>
    <name evidence="2" type="ORF">G6F64_015640</name>
</gene>
<protein>
    <submittedName>
        <fullName evidence="2">Uncharacterized protein</fullName>
    </submittedName>
</protein>
<comment type="caution">
    <text evidence="2">The sequence shown here is derived from an EMBL/GenBank/DDBJ whole genome shotgun (WGS) entry which is preliminary data.</text>
</comment>
<feature type="region of interest" description="Disordered" evidence="1">
    <location>
        <begin position="1"/>
        <end position="67"/>
    </location>
</feature>
<dbReference type="AlphaFoldDB" id="A0A9P6WQT7"/>